<keyword evidence="2" id="KW-1185">Reference proteome</keyword>
<protein>
    <submittedName>
        <fullName evidence="1">Uncharacterized protein</fullName>
    </submittedName>
</protein>
<evidence type="ECO:0000313" key="1">
    <source>
        <dbReference type="EMBL" id="ABM11923.1"/>
    </source>
</evidence>
<dbReference type="HOGENOM" id="CLU_2317314_0_0_11"/>
<proteinExistence type="predicted"/>
<evidence type="ECO:0000313" key="2">
    <source>
        <dbReference type="Proteomes" id="UP000009159"/>
    </source>
</evidence>
<dbReference type="AlphaFoldDB" id="A1T423"/>
<dbReference type="Proteomes" id="UP000009159">
    <property type="component" value="Chromosome"/>
</dbReference>
<dbReference type="STRING" id="350058.Mvan_1086"/>
<dbReference type="KEGG" id="mva:Mvan_1086"/>
<dbReference type="EMBL" id="CP000511">
    <property type="protein sequence ID" value="ABM11923.1"/>
    <property type="molecule type" value="Genomic_DNA"/>
</dbReference>
<reference evidence="1" key="1">
    <citation type="submission" date="2006-12" db="EMBL/GenBank/DDBJ databases">
        <title>Complete sequence of Mycobacterium vanbaalenii PYR-1.</title>
        <authorList>
            <consortium name="US DOE Joint Genome Institute"/>
            <person name="Copeland A."/>
            <person name="Lucas S."/>
            <person name="Lapidus A."/>
            <person name="Barry K."/>
            <person name="Detter J.C."/>
            <person name="Glavina del Rio T."/>
            <person name="Hammon N."/>
            <person name="Israni S."/>
            <person name="Dalin E."/>
            <person name="Tice H."/>
            <person name="Pitluck S."/>
            <person name="Singan V."/>
            <person name="Schmutz J."/>
            <person name="Larimer F."/>
            <person name="Land M."/>
            <person name="Hauser L."/>
            <person name="Kyrpides N."/>
            <person name="Anderson I.J."/>
            <person name="Miller C."/>
            <person name="Richardson P."/>
        </authorList>
    </citation>
    <scope>NUCLEOTIDE SEQUENCE [LARGE SCALE GENOMIC DNA]</scope>
    <source>
        <strain evidence="1">PYR-1</strain>
    </source>
</reference>
<gene>
    <name evidence="1" type="ordered locus">Mvan_1086</name>
</gene>
<accession>A1T423</accession>
<organism evidence="1 2">
    <name type="scientific">Mycolicibacterium vanbaalenii (strain DSM 7251 / JCM 13017 / BCRC 16820 / KCTC 9966 / NRRL B-24157 / PYR-1)</name>
    <name type="common">Mycobacterium vanbaalenii</name>
    <dbReference type="NCBI Taxonomy" id="350058"/>
    <lineage>
        <taxon>Bacteria</taxon>
        <taxon>Bacillati</taxon>
        <taxon>Actinomycetota</taxon>
        <taxon>Actinomycetes</taxon>
        <taxon>Mycobacteriales</taxon>
        <taxon>Mycobacteriaceae</taxon>
        <taxon>Mycolicibacterium</taxon>
    </lineage>
</organism>
<sequence length="99" mass="10439">MSTTRVCGVPELSSRHTPCDNLPGVDVGLYESVLTERLNSALAQSAGLHAEYGTEDDAEQALVLARHLGPLIERQLSVARGAEERANLGAGGRRQALSG</sequence>
<name>A1T423_MYCVP</name>